<organism evidence="7 8">
    <name type="scientific">Nocardioides marmoriginsengisoli</name>
    <dbReference type="NCBI Taxonomy" id="661483"/>
    <lineage>
        <taxon>Bacteria</taxon>
        <taxon>Bacillati</taxon>
        <taxon>Actinomycetota</taxon>
        <taxon>Actinomycetes</taxon>
        <taxon>Propionibacteriales</taxon>
        <taxon>Nocardioidaceae</taxon>
        <taxon>Nocardioides</taxon>
    </lineage>
</organism>
<keyword evidence="2" id="KW-0805">Transcription regulation</keyword>
<comment type="similarity">
    <text evidence="1">Belongs to the SorC transcriptional regulatory family.</text>
</comment>
<dbReference type="OrthoDB" id="186585at2"/>
<dbReference type="PANTHER" id="PTHR34294">
    <property type="entry name" value="TRANSCRIPTIONAL REGULATOR-RELATED"/>
    <property type="match status" value="1"/>
</dbReference>
<dbReference type="InterPro" id="IPR007324">
    <property type="entry name" value="Sugar-bd_dom_put"/>
</dbReference>
<protein>
    <recommendedName>
        <fullName evidence="6">Sugar-binding domain-containing protein</fullName>
    </recommendedName>
</protein>
<sequence>MSDPEAGPLRIGGPKPRRRLTGGQSYEHSSAHMSDDPTPLPAPAAADPMAAHVARLFYVEQLTKQEIAAATGLSRFKVARLLEHARAAGIVSIEIRSDALIDHRLSQALERRFGLEHALVADGYEEAGATSRDAATRDAVTRVAAAWLPQLLHKDDVLGVAWGSTIAGIAAHLPAQTGARIPVVQLCGAFANMQRGQGPIELTIGIAQSLGGRAHTLPLPAVLGELPLRREMLRHPAVAETIQRFGDVTTALVSIGSMEDKDRSALIGSGGLEPAEFERLRMNGVVGDLLLHPFDGTGHFIRTPLSDRTVVIAIEQLRQARVIAVAGGAHKRRAITAALRTGVIDVLVTDRETAEFVLAEG</sequence>
<gene>
    <name evidence="7" type="ORF">EFK50_10085</name>
</gene>
<evidence type="ECO:0000313" key="8">
    <source>
        <dbReference type="Proteomes" id="UP000267128"/>
    </source>
</evidence>
<accession>A0A3N0CGK5</accession>
<dbReference type="InterPro" id="IPR051054">
    <property type="entry name" value="SorC_transcr_regulators"/>
</dbReference>
<dbReference type="InterPro" id="IPR036388">
    <property type="entry name" value="WH-like_DNA-bd_sf"/>
</dbReference>
<evidence type="ECO:0000256" key="3">
    <source>
        <dbReference type="ARBA" id="ARBA00023125"/>
    </source>
</evidence>
<keyword evidence="4" id="KW-0804">Transcription</keyword>
<proteinExistence type="inferred from homology"/>
<evidence type="ECO:0000256" key="5">
    <source>
        <dbReference type="SAM" id="MobiDB-lite"/>
    </source>
</evidence>
<feature type="region of interest" description="Disordered" evidence="5">
    <location>
        <begin position="1"/>
        <end position="45"/>
    </location>
</feature>
<dbReference type="Proteomes" id="UP000267128">
    <property type="component" value="Unassembled WGS sequence"/>
</dbReference>
<evidence type="ECO:0000259" key="6">
    <source>
        <dbReference type="Pfam" id="PF04198"/>
    </source>
</evidence>
<dbReference type="Gene3D" id="1.10.10.10">
    <property type="entry name" value="Winged helix-like DNA-binding domain superfamily/Winged helix DNA-binding domain"/>
    <property type="match status" value="1"/>
</dbReference>
<dbReference type="Pfam" id="PF04198">
    <property type="entry name" value="Sugar-bind"/>
    <property type="match status" value="1"/>
</dbReference>
<dbReference type="InterPro" id="IPR037171">
    <property type="entry name" value="NagB/RpiA_transferase-like"/>
</dbReference>
<evidence type="ECO:0000256" key="2">
    <source>
        <dbReference type="ARBA" id="ARBA00023015"/>
    </source>
</evidence>
<evidence type="ECO:0000313" key="7">
    <source>
        <dbReference type="EMBL" id="RNL62143.1"/>
    </source>
</evidence>
<dbReference type="Gene3D" id="3.40.50.1360">
    <property type="match status" value="1"/>
</dbReference>
<dbReference type="GO" id="GO:0003677">
    <property type="term" value="F:DNA binding"/>
    <property type="evidence" value="ECO:0007669"/>
    <property type="project" value="UniProtKB-KW"/>
</dbReference>
<dbReference type="SUPFAM" id="SSF100950">
    <property type="entry name" value="NagB/RpiA/CoA transferase-like"/>
    <property type="match status" value="1"/>
</dbReference>
<feature type="domain" description="Sugar-binding" evidence="6">
    <location>
        <begin position="104"/>
        <end position="359"/>
    </location>
</feature>
<dbReference type="AlphaFoldDB" id="A0A3N0CGK5"/>
<keyword evidence="8" id="KW-1185">Reference proteome</keyword>
<evidence type="ECO:0000256" key="4">
    <source>
        <dbReference type="ARBA" id="ARBA00023163"/>
    </source>
</evidence>
<name>A0A3N0CGK5_9ACTN</name>
<reference evidence="7 8" key="1">
    <citation type="submission" date="2018-11" db="EMBL/GenBank/DDBJ databases">
        <authorList>
            <person name="Li F."/>
        </authorList>
    </citation>
    <scope>NUCLEOTIDE SEQUENCE [LARGE SCALE GENOMIC DNA]</scope>
    <source>
        <strain evidence="7 8">Gsoil 097</strain>
    </source>
</reference>
<dbReference type="PANTHER" id="PTHR34294:SF1">
    <property type="entry name" value="TRANSCRIPTIONAL REGULATOR LSRR"/>
    <property type="match status" value="1"/>
</dbReference>
<keyword evidence="3" id="KW-0238">DNA-binding</keyword>
<dbReference type="GO" id="GO:0030246">
    <property type="term" value="F:carbohydrate binding"/>
    <property type="evidence" value="ECO:0007669"/>
    <property type="project" value="InterPro"/>
</dbReference>
<comment type="caution">
    <text evidence="7">The sequence shown here is derived from an EMBL/GenBank/DDBJ whole genome shotgun (WGS) entry which is preliminary data.</text>
</comment>
<evidence type="ECO:0000256" key="1">
    <source>
        <dbReference type="ARBA" id="ARBA00010466"/>
    </source>
</evidence>
<dbReference type="EMBL" id="RJSE01000007">
    <property type="protein sequence ID" value="RNL62143.1"/>
    <property type="molecule type" value="Genomic_DNA"/>
</dbReference>